<sequence length="133" mass="15929">DNFISPCAIDEIPLVLHLSKRNQQAFLLRRLLPFPIQIYHHPWWLEKKEKYALENWIDESRLALEFPTIQDKLYKLGVGYIFAEPKECKLTLVREFCAKWDTSFGEITKVNIQGQVVRFTYKRFHVQFFPCHT</sequence>
<dbReference type="Proteomes" id="UP000823775">
    <property type="component" value="Unassembled WGS sequence"/>
</dbReference>
<evidence type="ECO:0000313" key="1">
    <source>
        <dbReference type="EMBL" id="MCD7473385.1"/>
    </source>
</evidence>
<gene>
    <name evidence="1" type="ORF">HAX54_015217</name>
</gene>
<keyword evidence="2" id="KW-1185">Reference proteome</keyword>
<comment type="caution">
    <text evidence="1">The sequence shown here is derived from an EMBL/GenBank/DDBJ whole genome shotgun (WGS) entry which is preliminary data.</text>
</comment>
<name>A0ABS8TRS1_DATST</name>
<proteinExistence type="predicted"/>
<accession>A0ABS8TRS1</accession>
<evidence type="ECO:0000313" key="2">
    <source>
        <dbReference type="Proteomes" id="UP000823775"/>
    </source>
</evidence>
<organism evidence="1 2">
    <name type="scientific">Datura stramonium</name>
    <name type="common">Jimsonweed</name>
    <name type="synonym">Common thornapple</name>
    <dbReference type="NCBI Taxonomy" id="4076"/>
    <lineage>
        <taxon>Eukaryota</taxon>
        <taxon>Viridiplantae</taxon>
        <taxon>Streptophyta</taxon>
        <taxon>Embryophyta</taxon>
        <taxon>Tracheophyta</taxon>
        <taxon>Spermatophyta</taxon>
        <taxon>Magnoliopsida</taxon>
        <taxon>eudicotyledons</taxon>
        <taxon>Gunneridae</taxon>
        <taxon>Pentapetalae</taxon>
        <taxon>asterids</taxon>
        <taxon>lamiids</taxon>
        <taxon>Solanales</taxon>
        <taxon>Solanaceae</taxon>
        <taxon>Solanoideae</taxon>
        <taxon>Datureae</taxon>
        <taxon>Datura</taxon>
    </lineage>
</organism>
<reference evidence="1 2" key="1">
    <citation type="journal article" date="2021" name="BMC Genomics">
        <title>Datura genome reveals duplications of psychoactive alkaloid biosynthetic genes and high mutation rate following tissue culture.</title>
        <authorList>
            <person name="Rajewski A."/>
            <person name="Carter-House D."/>
            <person name="Stajich J."/>
            <person name="Litt A."/>
        </authorList>
    </citation>
    <scope>NUCLEOTIDE SEQUENCE [LARGE SCALE GENOMIC DNA]</scope>
    <source>
        <strain evidence="1">AR-01</strain>
    </source>
</reference>
<protein>
    <submittedName>
        <fullName evidence="1">Uncharacterized protein</fullName>
    </submittedName>
</protein>
<dbReference type="EMBL" id="JACEIK010001965">
    <property type="protein sequence ID" value="MCD7473385.1"/>
    <property type="molecule type" value="Genomic_DNA"/>
</dbReference>
<feature type="non-terminal residue" evidence="1">
    <location>
        <position position="1"/>
    </location>
</feature>